<dbReference type="KEGG" id="dpx:DAPPUDRAFT_245999"/>
<dbReference type="InParanoid" id="E9GPF8"/>
<protein>
    <submittedName>
        <fullName evidence="1">Uncharacterized protein</fullName>
    </submittedName>
</protein>
<gene>
    <name evidence="1" type="ORF">DAPPUDRAFT_245999</name>
</gene>
<dbReference type="Proteomes" id="UP000000305">
    <property type="component" value="Unassembled WGS sequence"/>
</dbReference>
<reference evidence="1 2" key="1">
    <citation type="journal article" date="2011" name="Science">
        <title>The ecoresponsive genome of Daphnia pulex.</title>
        <authorList>
            <person name="Colbourne J.K."/>
            <person name="Pfrender M.E."/>
            <person name="Gilbert D."/>
            <person name="Thomas W.K."/>
            <person name="Tucker A."/>
            <person name="Oakley T.H."/>
            <person name="Tokishita S."/>
            <person name="Aerts A."/>
            <person name="Arnold G.J."/>
            <person name="Basu M.K."/>
            <person name="Bauer D.J."/>
            <person name="Caceres C.E."/>
            <person name="Carmel L."/>
            <person name="Casola C."/>
            <person name="Choi J.H."/>
            <person name="Detter J.C."/>
            <person name="Dong Q."/>
            <person name="Dusheyko S."/>
            <person name="Eads B.D."/>
            <person name="Frohlich T."/>
            <person name="Geiler-Samerotte K.A."/>
            <person name="Gerlach D."/>
            <person name="Hatcher P."/>
            <person name="Jogdeo S."/>
            <person name="Krijgsveld J."/>
            <person name="Kriventseva E.V."/>
            <person name="Kultz D."/>
            <person name="Laforsch C."/>
            <person name="Lindquist E."/>
            <person name="Lopez J."/>
            <person name="Manak J.R."/>
            <person name="Muller J."/>
            <person name="Pangilinan J."/>
            <person name="Patwardhan R.P."/>
            <person name="Pitluck S."/>
            <person name="Pritham E.J."/>
            <person name="Rechtsteiner A."/>
            <person name="Rho M."/>
            <person name="Rogozin I.B."/>
            <person name="Sakarya O."/>
            <person name="Salamov A."/>
            <person name="Schaack S."/>
            <person name="Shapiro H."/>
            <person name="Shiga Y."/>
            <person name="Skalitzky C."/>
            <person name="Smith Z."/>
            <person name="Souvorov A."/>
            <person name="Sung W."/>
            <person name="Tang Z."/>
            <person name="Tsuchiya D."/>
            <person name="Tu H."/>
            <person name="Vos H."/>
            <person name="Wang M."/>
            <person name="Wolf Y.I."/>
            <person name="Yamagata H."/>
            <person name="Yamada T."/>
            <person name="Ye Y."/>
            <person name="Shaw J.R."/>
            <person name="Andrews J."/>
            <person name="Crease T.J."/>
            <person name="Tang H."/>
            <person name="Lucas S.M."/>
            <person name="Robertson H.M."/>
            <person name="Bork P."/>
            <person name="Koonin E.V."/>
            <person name="Zdobnov E.M."/>
            <person name="Grigoriev I.V."/>
            <person name="Lynch M."/>
            <person name="Boore J.L."/>
        </authorList>
    </citation>
    <scope>NUCLEOTIDE SEQUENCE [LARGE SCALE GENOMIC DNA]</scope>
</reference>
<organism evidence="1 2">
    <name type="scientific">Daphnia pulex</name>
    <name type="common">Water flea</name>
    <dbReference type="NCBI Taxonomy" id="6669"/>
    <lineage>
        <taxon>Eukaryota</taxon>
        <taxon>Metazoa</taxon>
        <taxon>Ecdysozoa</taxon>
        <taxon>Arthropoda</taxon>
        <taxon>Crustacea</taxon>
        <taxon>Branchiopoda</taxon>
        <taxon>Diplostraca</taxon>
        <taxon>Cladocera</taxon>
        <taxon>Anomopoda</taxon>
        <taxon>Daphniidae</taxon>
        <taxon>Daphnia</taxon>
    </lineage>
</organism>
<evidence type="ECO:0000313" key="1">
    <source>
        <dbReference type="EMBL" id="EFX78688.1"/>
    </source>
</evidence>
<dbReference type="EMBL" id="GL732556">
    <property type="protein sequence ID" value="EFX78688.1"/>
    <property type="molecule type" value="Genomic_DNA"/>
</dbReference>
<keyword evidence="2" id="KW-1185">Reference proteome</keyword>
<proteinExistence type="predicted"/>
<sequence length="63" mass="7049">MSTGGKKPDIPVIIYAGELSRLLESGMSYEDASVAADQIELFPKYFPNKLISQHHLDKLLSER</sequence>
<name>E9GPF8_DAPPU</name>
<dbReference type="HOGENOM" id="CLU_2888008_0_0_1"/>
<dbReference type="AlphaFoldDB" id="E9GPF8"/>
<evidence type="ECO:0000313" key="2">
    <source>
        <dbReference type="Proteomes" id="UP000000305"/>
    </source>
</evidence>
<accession>E9GPF8</accession>